<dbReference type="Gene3D" id="3.40.50.300">
    <property type="entry name" value="P-loop containing nucleotide triphosphate hydrolases"/>
    <property type="match status" value="1"/>
</dbReference>
<dbReference type="PANTHER" id="PTHR11070:SF2">
    <property type="entry name" value="ATP-DEPENDENT DNA HELICASE SRS2"/>
    <property type="match status" value="1"/>
</dbReference>
<dbReference type="GO" id="GO:0003677">
    <property type="term" value="F:DNA binding"/>
    <property type="evidence" value="ECO:0007669"/>
    <property type="project" value="InterPro"/>
</dbReference>
<evidence type="ECO:0000313" key="6">
    <source>
        <dbReference type="EMBL" id="GAI95232.1"/>
    </source>
</evidence>
<dbReference type="GO" id="GO:0000725">
    <property type="term" value="P:recombinational repair"/>
    <property type="evidence" value="ECO:0007669"/>
    <property type="project" value="TreeGrafter"/>
</dbReference>
<evidence type="ECO:0000259" key="5">
    <source>
        <dbReference type="Pfam" id="PF13361"/>
    </source>
</evidence>
<dbReference type="PANTHER" id="PTHR11070">
    <property type="entry name" value="UVRD / RECB / PCRA DNA HELICASE FAMILY MEMBER"/>
    <property type="match status" value="1"/>
</dbReference>
<dbReference type="SUPFAM" id="SSF52540">
    <property type="entry name" value="P-loop containing nucleoside triphosphate hydrolases"/>
    <property type="match status" value="1"/>
</dbReference>
<feature type="domain" description="UvrD-like helicase C-terminal" evidence="5">
    <location>
        <begin position="1"/>
        <end position="51"/>
    </location>
</feature>
<name>X1SQ67_9ZZZZ</name>
<dbReference type="InterPro" id="IPR027417">
    <property type="entry name" value="P-loop_NTPase"/>
</dbReference>
<dbReference type="AlphaFoldDB" id="X1SQ67"/>
<feature type="non-terminal residue" evidence="6">
    <location>
        <position position="1"/>
    </location>
</feature>
<dbReference type="GO" id="GO:0016787">
    <property type="term" value="F:hydrolase activity"/>
    <property type="evidence" value="ECO:0007669"/>
    <property type="project" value="UniProtKB-KW"/>
</dbReference>
<gene>
    <name evidence="6" type="ORF">S12H4_40709</name>
</gene>
<keyword evidence="1" id="KW-0547">Nucleotide-binding</keyword>
<accession>X1SQ67</accession>
<organism evidence="6">
    <name type="scientific">marine sediment metagenome</name>
    <dbReference type="NCBI Taxonomy" id="412755"/>
    <lineage>
        <taxon>unclassified sequences</taxon>
        <taxon>metagenomes</taxon>
        <taxon>ecological metagenomes</taxon>
    </lineage>
</organism>
<comment type="caution">
    <text evidence="6">The sequence shown here is derived from an EMBL/GenBank/DDBJ whole genome shotgun (WGS) entry which is preliminary data.</text>
</comment>
<evidence type="ECO:0000256" key="1">
    <source>
        <dbReference type="ARBA" id="ARBA00022741"/>
    </source>
</evidence>
<evidence type="ECO:0000256" key="4">
    <source>
        <dbReference type="ARBA" id="ARBA00022840"/>
    </source>
</evidence>
<dbReference type="GO" id="GO:0043138">
    <property type="term" value="F:3'-5' DNA helicase activity"/>
    <property type="evidence" value="ECO:0007669"/>
    <property type="project" value="TreeGrafter"/>
</dbReference>
<protein>
    <recommendedName>
        <fullName evidence="5">UvrD-like helicase C-terminal domain-containing protein</fullName>
    </recommendedName>
</protein>
<dbReference type="EMBL" id="BARW01024729">
    <property type="protein sequence ID" value="GAI95232.1"/>
    <property type="molecule type" value="Genomic_DNA"/>
</dbReference>
<keyword evidence="3" id="KW-0347">Helicase</keyword>
<dbReference type="InterPro" id="IPR014017">
    <property type="entry name" value="DNA_helicase_UvrD-like_C"/>
</dbReference>
<proteinExistence type="predicted"/>
<evidence type="ECO:0000256" key="3">
    <source>
        <dbReference type="ARBA" id="ARBA00022806"/>
    </source>
</evidence>
<reference evidence="6" key="1">
    <citation type="journal article" date="2014" name="Front. Microbiol.">
        <title>High frequency of phylogenetically diverse reductive dehalogenase-homologous genes in deep subseafloor sedimentary metagenomes.</title>
        <authorList>
            <person name="Kawai M."/>
            <person name="Futagami T."/>
            <person name="Toyoda A."/>
            <person name="Takaki Y."/>
            <person name="Nishi S."/>
            <person name="Hori S."/>
            <person name="Arai W."/>
            <person name="Tsubouchi T."/>
            <person name="Morono Y."/>
            <person name="Uchiyama I."/>
            <person name="Ito T."/>
            <person name="Fujiyama A."/>
            <person name="Inagaki F."/>
            <person name="Takami H."/>
        </authorList>
    </citation>
    <scope>NUCLEOTIDE SEQUENCE</scope>
    <source>
        <strain evidence="6">Expedition CK06-06</strain>
    </source>
</reference>
<evidence type="ECO:0000256" key="2">
    <source>
        <dbReference type="ARBA" id="ARBA00022801"/>
    </source>
</evidence>
<sequence>KGLEFPVVFIVGTEDGILPHIRSFDDPAQMEEERRLCYVGVTRAKQRVYLVRAFRRSLMGSSTVNKPSRFLQDIPPHLISGGGLWQGEDNLATQAIYSWNKVSTPSPAAPQLKAGDHVHHAQFGDGIVVSCQSVKDDTEVVVAFKGAGVKKLLLSFAQLLSLVNHTQGHSALNLIT</sequence>
<dbReference type="Pfam" id="PF13361">
    <property type="entry name" value="UvrD_C"/>
    <property type="match status" value="1"/>
</dbReference>
<keyword evidence="2" id="KW-0378">Hydrolase</keyword>
<dbReference type="InterPro" id="IPR000212">
    <property type="entry name" value="DNA_helicase_UvrD/REP"/>
</dbReference>
<keyword evidence="4" id="KW-0067">ATP-binding</keyword>
<dbReference type="GO" id="GO:0005524">
    <property type="term" value="F:ATP binding"/>
    <property type="evidence" value="ECO:0007669"/>
    <property type="project" value="UniProtKB-KW"/>
</dbReference>
<dbReference type="Pfam" id="PF21196">
    <property type="entry name" value="PcrA_UvrD_tudor"/>
    <property type="match status" value="1"/>
</dbReference>